<dbReference type="AlphaFoldDB" id="A0A5M8FHQ6"/>
<dbReference type="EMBL" id="VWXX01000026">
    <property type="protein sequence ID" value="KAA6183954.1"/>
    <property type="molecule type" value="Genomic_DNA"/>
</dbReference>
<proteinExistence type="predicted"/>
<name>A0A5M8FHQ6_9GAMM</name>
<keyword evidence="2" id="KW-1185">Reference proteome</keyword>
<dbReference type="Proteomes" id="UP000322981">
    <property type="component" value="Unassembled WGS sequence"/>
</dbReference>
<accession>A0A5M8FHQ6</accession>
<evidence type="ECO:0000313" key="1">
    <source>
        <dbReference type="EMBL" id="KAA6183954.1"/>
    </source>
</evidence>
<evidence type="ECO:0000313" key="2">
    <source>
        <dbReference type="Proteomes" id="UP000322981"/>
    </source>
</evidence>
<gene>
    <name evidence="1" type="ORF">F2Q65_14195</name>
</gene>
<protein>
    <submittedName>
        <fullName evidence="1">Uncharacterized protein</fullName>
    </submittedName>
</protein>
<sequence length="81" mass="9878">MLRDIAHVMPDHTIPTKWQRQILHERRKMQLDVKAIDCPFLLWVVYWIRMWPLSPKEAVAMLKKRIKLIMRGSVNATWRER</sequence>
<organism evidence="1 2">
    <name type="scientific">Thiohalocapsa marina</name>
    <dbReference type="NCBI Taxonomy" id="424902"/>
    <lineage>
        <taxon>Bacteria</taxon>
        <taxon>Pseudomonadati</taxon>
        <taxon>Pseudomonadota</taxon>
        <taxon>Gammaproteobacteria</taxon>
        <taxon>Chromatiales</taxon>
        <taxon>Chromatiaceae</taxon>
        <taxon>Thiohalocapsa</taxon>
    </lineage>
</organism>
<dbReference type="RefSeq" id="WP_150094065.1">
    <property type="nucleotide sequence ID" value="NZ_VWXX01000026.1"/>
</dbReference>
<comment type="caution">
    <text evidence="1">The sequence shown here is derived from an EMBL/GenBank/DDBJ whole genome shotgun (WGS) entry which is preliminary data.</text>
</comment>
<reference evidence="1 2" key="1">
    <citation type="submission" date="2019-09" db="EMBL/GenBank/DDBJ databases">
        <title>Whole-genome sequence of the purple sulfur bacterium Thiohalocapsa marina DSM 19078.</title>
        <authorList>
            <person name="Kyndt J.A."/>
            <person name="Meyer T.E."/>
        </authorList>
    </citation>
    <scope>NUCLEOTIDE SEQUENCE [LARGE SCALE GENOMIC DNA]</scope>
    <source>
        <strain evidence="1 2">DSM 19078</strain>
    </source>
</reference>